<dbReference type="InterPro" id="IPR000150">
    <property type="entry name" value="Cof"/>
</dbReference>
<evidence type="ECO:0000313" key="2">
    <source>
        <dbReference type="Proteomes" id="UP001597120"/>
    </source>
</evidence>
<organism evidence="1 2">
    <name type="scientific">Paenibacillus residui</name>
    <dbReference type="NCBI Taxonomy" id="629724"/>
    <lineage>
        <taxon>Bacteria</taxon>
        <taxon>Bacillati</taxon>
        <taxon>Bacillota</taxon>
        <taxon>Bacilli</taxon>
        <taxon>Bacillales</taxon>
        <taxon>Paenibacillaceae</taxon>
        <taxon>Paenibacillus</taxon>
    </lineage>
</organism>
<dbReference type="Gene3D" id="3.40.50.1000">
    <property type="entry name" value="HAD superfamily/HAD-like"/>
    <property type="match status" value="1"/>
</dbReference>
<dbReference type="RefSeq" id="WP_379288455.1">
    <property type="nucleotide sequence ID" value="NZ_JBHTIU010000039.1"/>
</dbReference>
<protein>
    <submittedName>
        <fullName evidence="1">Cof-type HAD-IIB family hydrolase</fullName>
        <ecNumber evidence="1">3.1.3.-</ecNumber>
    </submittedName>
</protein>
<dbReference type="Gene3D" id="3.30.1240.10">
    <property type="match status" value="1"/>
</dbReference>
<dbReference type="SFLD" id="SFLDG01140">
    <property type="entry name" value="C2.B:_Phosphomannomutase_and_P"/>
    <property type="match status" value="1"/>
</dbReference>
<dbReference type="PROSITE" id="PS01228">
    <property type="entry name" value="COF_1"/>
    <property type="match status" value="1"/>
</dbReference>
<keyword evidence="1" id="KW-0378">Hydrolase</keyword>
<dbReference type="EC" id="3.1.3.-" evidence="1"/>
<dbReference type="GO" id="GO:0016787">
    <property type="term" value="F:hydrolase activity"/>
    <property type="evidence" value="ECO:0007669"/>
    <property type="project" value="UniProtKB-KW"/>
</dbReference>
<dbReference type="SUPFAM" id="SSF56784">
    <property type="entry name" value="HAD-like"/>
    <property type="match status" value="1"/>
</dbReference>
<dbReference type="Proteomes" id="UP001597120">
    <property type="component" value="Unassembled WGS sequence"/>
</dbReference>
<dbReference type="EMBL" id="JBHTIU010000039">
    <property type="protein sequence ID" value="MFD0869973.1"/>
    <property type="molecule type" value="Genomic_DNA"/>
</dbReference>
<dbReference type="InterPro" id="IPR006379">
    <property type="entry name" value="HAD-SF_hydro_IIB"/>
</dbReference>
<dbReference type="PANTHER" id="PTHR10000">
    <property type="entry name" value="PHOSPHOSERINE PHOSPHATASE"/>
    <property type="match status" value="1"/>
</dbReference>
<dbReference type="InterPro" id="IPR023214">
    <property type="entry name" value="HAD_sf"/>
</dbReference>
<dbReference type="NCBIfam" id="TIGR01484">
    <property type="entry name" value="HAD-SF-IIB"/>
    <property type="match status" value="1"/>
</dbReference>
<dbReference type="NCBIfam" id="TIGR00099">
    <property type="entry name" value="Cof-subfamily"/>
    <property type="match status" value="1"/>
</dbReference>
<dbReference type="Pfam" id="PF08282">
    <property type="entry name" value="Hydrolase_3"/>
    <property type="match status" value="1"/>
</dbReference>
<dbReference type="PANTHER" id="PTHR10000:SF8">
    <property type="entry name" value="HAD SUPERFAMILY HYDROLASE-LIKE, TYPE 3"/>
    <property type="match status" value="1"/>
</dbReference>
<keyword evidence="2" id="KW-1185">Reference proteome</keyword>
<proteinExistence type="predicted"/>
<dbReference type="SFLD" id="SFLDS00003">
    <property type="entry name" value="Haloacid_Dehalogenase"/>
    <property type="match status" value="1"/>
</dbReference>
<name>A0ABW3DCG2_9BACL</name>
<reference evidence="2" key="1">
    <citation type="journal article" date="2019" name="Int. J. Syst. Evol. Microbiol.">
        <title>The Global Catalogue of Microorganisms (GCM) 10K type strain sequencing project: providing services to taxonomists for standard genome sequencing and annotation.</title>
        <authorList>
            <consortium name="The Broad Institute Genomics Platform"/>
            <consortium name="The Broad Institute Genome Sequencing Center for Infectious Disease"/>
            <person name="Wu L."/>
            <person name="Ma J."/>
        </authorList>
    </citation>
    <scope>NUCLEOTIDE SEQUENCE [LARGE SCALE GENOMIC DNA]</scope>
    <source>
        <strain evidence="2">CCUG 57263</strain>
    </source>
</reference>
<sequence>MNYKLIALDVDGTLLNDRHELTPRTADLLREIHHAGAEIVLCTGRSPTNAVPYLREMGLEGIMITHNGAATVASKEMAVLHQHSFTIEEVVPFIHFCRENNLHFDLCTPFELYLEHVTEWEQKMYESFKMTPIVYKDLLQFKEPIVKFTIYSEKEKVDQAEQEWGVWKTPLRMIRSHLNFIDWMHPEASKGNALQQLARIRGISREEIIAIGNYYNDMDMIEYAGLGIAMDNSPQEVKQAADEVTASNNEDGVYLALRKYFE</sequence>
<dbReference type="CDD" id="cd07516">
    <property type="entry name" value="HAD_Pase"/>
    <property type="match status" value="1"/>
</dbReference>
<accession>A0ABW3DCG2</accession>
<evidence type="ECO:0000313" key="1">
    <source>
        <dbReference type="EMBL" id="MFD0869973.1"/>
    </source>
</evidence>
<comment type="caution">
    <text evidence="1">The sequence shown here is derived from an EMBL/GenBank/DDBJ whole genome shotgun (WGS) entry which is preliminary data.</text>
</comment>
<gene>
    <name evidence="1" type="ORF">ACFQ03_12500</name>
</gene>
<dbReference type="InterPro" id="IPR036412">
    <property type="entry name" value="HAD-like_sf"/>
</dbReference>